<evidence type="ECO:0000259" key="1">
    <source>
        <dbReference type="Pfam" id="PF08241"/>
    </source>
</evidence>
<evidence type="ECO:0000313" key="3">
    <source>
        <dbReference type="Proteomes" id="UP000180088"/>
    </source>
</evidence>
<dbReference type="RefSeq" id="WP_071115557.1">
    <property type="nucleotide sequence ID" value="NZ_MKCS01000001.1"/>
</dbReference>
<evidence type="ECO:0000313" key="2">
    <source>
        <dbReference type="EMBL" id="OHX13232.1"/>
    </source>
</evidence>
<comment type="caution">
    <text evidence="2">The sequence shown here is derived from an EMBL/GenBank/DDBJ whole genome shotgun (WGS) entry which is preliminary data.</text>
</comment>
<sequence>MSALQLAETQADLPYIHGFSAAEQARLVRQARFSEAMVYRDVDFSGVERLLEVGCGVGAQTEILLRRYPELNITGIDFSQHQLAVAGQRLQGSPYHDRVRLQHMDAEDLDFAPASFDAAFLCWILEHVHAPERVLAEVRRVLKPGARLYATEAMNASFFLAPYSPNLQQYWMAFNDHQLSVGGDPFVGAKLGNILQRLGFRQVETQVKIWHLDSREPHRRQLVLDYWTELLLSAADQLIEAGSVDSQLVETMTRELRQLRSDPELVFFYSFMQASAVV</sequence>
<name>A0A1S1X138_9NEIS</name>
<proteinExistence type="predicted"/>
<gene>
    <name evidence="2" type="ORF">BI347_06730</name>
</gene>
<dbReference type="OrthoDB" id="529208at2"/>
<dbReference type="GO" id="GO:0032259">
    <property type="term" value="P:methylation"/>
    <property type="evidence" value="ECO:0007669"/>
    <property type="project" value="UniProtKB-KW"/>
</dbReference>
<dbReference type="InterPro" id="IPR013216">
    <property type="entry name" value="Methyltransf_11"/>
</dbReference>
<dbReference type="GO" id="GO:0008757">
    <property type="term" value="F:S-adenosylmethionine-dependent methyltransferase activity"/>
    <property type="evidence" value="ECO:0007669"/>
    <property type="project" value="InterPro"/>
</dbReference>
<dbReference type="PANTHER" id="PTHR43591">
    <property type="entry name" value="METHYLTRANSFERASE"/>
    <property type="match status" value="1"/>
</dbReference>
<reference evidence="2 3" key="1">
    <citation type="submission" date="2016-09" db="EMBL/GenBank/DDBJ databases">
        <title>Chromobacterium muskegensis sp. nov., an insecticidal bacterium isolated from Sphagnum bogs.</title>
        <authorList>
            <person name="Sparks M.E."/>
            <person name="Blackburn M.B."/>
            <person name="Gundersen-Rindal D.E."/>
            <person name="Mitchell A."/>
            <person name="Farrar R."/>
            <person name="Kuhar D."/>
        </authorList>
    </citation>
    <scope>NUCLEOTIDE SEQUENCE [LARGE SCALE GENOMIC DNA]</scope>
    <source>
        <strain evidence="2 3">37-2</strain>
    </source>
</reference>
<feature type="domain" description="Methyltransferase type 11" evidence="1">
    <location>
        <begin position="51"/>
        <end position="149"/>
    </location>
</feature>
<protein>
    <submittedName>
        <fullName evidence="2">Methyltransferase</fullName>
    </submittedName>
</protein>
<dbReference type="STRING" id="1903179.BI347_06730"/>
<dbReference type="Pfam" id="PF08241">
    <property type="entry name" value="Methyltransf_11"/>
    <property type="match status" value="1"/>
</dbReference>
<dbReference type="Proteomes" id="UP000180088">
    <property type="component" value="Unassembled WGS sequence"/>
</dbReference>
<dbReference type="SUPFAM" id="SSF53335">
    <property type="entry name" value="S-adenosyl-L-methionine-dependent methyltransferases"/>
    <property type="match status" value="1"/>
</dbReference>
<dbReference type="AlphaFoldDB" id="A0A1S1X138"/>
<dbReference type="PANTHER" id="PTHR43591:SF24">
    <property type="entry name" value="2-METHOXY-6-POLYPRENYL-1,4-BENZOQUINOL METHYLASE, MITOCHONDRIAL"/>
    <property type="match status" value="1"/>
</dbReference>
<dbReference type="EMBL" id="MKCS01000001">
    <property type="protein sequence ID" value="OHX13232.1"/>
    <property type="molecule type" value="Genomic_DNA"/>
</dbReference>
<keyword evidence="2" id="KW-0489">Methyltransferase</keyword>
<organism evidence="2 3">
    <name type="scientific">Chromobacterium sphagni</name>
    <dbReference type="NCBI Taxonomy" id="1903179"/>
    <lineage>
        <taxon>Bacteria</taxon>
        <taxon>Pseudomonadati</taxon>
        <taxon>Pseudomonadota</taxon>
        <taxon>Betaproteobacteria</taxon>
        <taxon>Neisseriales</taxon>
        <taxon>Chromobacteriaceae</taxon>
        <taxon>Chromobacterium</taxon>
    </lineage>
</organism>
<accession>A0A1S1X138</accession>
<dbReference type="Gene3D" id="3.40.50.150">
    <property type="entry name" value="Vaccinia Virus protein VP39"/>
    <property type="match status" value="1"/>
</dbReference>
<keyword evidence="2" id="KW-0808">Transferase</keyword>
<dbReference type="CDD" id="cd02440">
    <property type="entry name" value="AdoMet_MTases"/>
    <property type="match status" value="1"/>
</dbReference>
<dbReference type="InterPro" id="IPR029063">
    <property type="entry name" value="SAM-dependent_MTases_sf"/>
</dbReference>